<dbReference type="GO" id="GO:0016020">
    <property type="term" value="C:membrane"/>
    <property type="evidence" value="ECO:0007669"/>
    <property type="project" value="InterPro"/>
</dbReference>
<evidence type="ECO:0000256" key="2">
    <source>
        <dbReference type="ARBA" id="ARBA00022989"/>
    </source>
</evidence>
<keyword evidence="2" id="KW-1133">Transmembrane helix</keyword>
<dbReference type="Gene3D" id="1.20.1560.10">
    <property type="entry name" value="ABC transporter type 1, transmembrane domain"/>
    <property type="match status" value="1"/>
</dbReference>
<dbReference type="Proteomes" id="UP000799440">
    <property type="component" value="Unassembled WGS sequence"/>
</dbReference>
<sequence length="101" mass="11721">MQLKKAKEWSTWRRSKKLDLTFLTTFHRRRKSRTKMRVFKYATKLDVFLISVSCFTSIAAGTAIPLMNIVFGELVNDFAGYFMPDTTVTKQQFQSSVNQNA</sequence>
<dbReference type="OrthoDB" id="1742190at2759"/>
<name>A0A6A6VDK1_9PLEO</name>
<evidence type="ECO:0000313" key="4">
    <source>
        <dbReference type="EMBL" id="KAF2747819.1"/>
    </source>
</evidence>
<gene>
    <name evidence="4" type="ORF">M011DRAFT_40981</name>
</gene>
<keyword evidence="3" id="KW-0472">Membrane</keyword>
<dbReference type="EMBL" id="MU006571">
    <property type="protein sequence ID" value="KAF2747819.1"/>
    <property type="molecule type" value="Genomic_DNA"/>
</dbReference>
<dbReference type="GO" id="GO:0005524">
    <property type="term" value="F:ATP binding"/>
    <property type="evidence" value="ECO:0007669"/>
    <property type="project" value="InterPro"/>
</dbReference>
<accession>A0A6A6VDK1</accession>
<reference evidence="4" key="1">
    <citation type="journal article" date="2020" name="Stud. Mycol.">
        <title>101 Dothideomycetes genomes: a test case for predicting lifestyles and emergence of pathogens.</title>
        <authorList>
            <person name="Haridas S."/>
            <person name="Albert R."/>
            <person name="Binder M."/>
            <person name="Bloem J."/>
            <person name="Labutti K."/>
            <person name="Salamov A."/>
            <person name="Andreopoulos B."/>
            <person name="Baker S."/>
            <person name="Barry K."/>
            <person name="Bills G."/>
            <person name="Bluhm B."/>
            <person name="Cannon C."/>
            <person name="Castanera R."/>
            <person name="Culley D."/>
            <person name="Daum C."/>
            <person name="Ezra D."/>
            <person name="Gonzalez J."/>
            <person name="Henrissat B."/>
            <person name="Kuo A."/>
            <person name="Liang C."/>
            <person name="Lipzen A."/>
            <person name="Lutzoni F."/>
            <person name="Magnuson J."/>
            <person name="Mondo S."/>
            <person name="Nolan M."/>
            <person name="Ohm R."/>
            <person name="Pangilinan J."/>
            <person name="Park H.-J."/>
            <person name="Ramirez L."/>
            <person name="Alfaro M."/>
            <person name="Sun H."/>
            <person name="Tritt A."/>
            <person name="Yoshinaga Y."/>
            <person name="Zwiers L.-H."/>
            <person name="Turgeon B."/>
            <person name="Goodwin S."/>
            <person name="Spatafora J."/>
            <person name="Crous P."/>
            <person name="Grigoriev I."/>
        </authorList>
    </citation>
    <scope>NUCLEOTIDE SEQUENCE</scope>
    <source>
        <strain evidence="4">CBS 119925</strain>
    </source>
</reference>
<evidence type="ECO:0000313" key="5">
    <source>
        <dbReference type="Proteomes" id="UP000799440"/>
    </source>
</evidence>
<protein>
    <recommendedName>
        <fullName evidence="6">ABC transmembrane type-1 domain-containing protein</fullName>
    </recommendedName>
</protein>
<keyword evidence="1" id="KW-0812">Transmembrane</keyword>
<proteinExistence type="predicted"/>
<dbReference type="AlphaFoldDB" id="A0A6A6VDK1"/>
<evidence type="ECO:0008006" key="6">
    <source>
        <dbReference type="Google" id="ProtNLM"/>
    </source>
</evidence>
<keyword evidence="5" id="KW-1185">Reference proteome</keyword>
<dbReference type="InterPro" id="IPR036640">
    <property type="entry name" value="ABC1_TM_sf"/>
</dbReference>
<organism evidence="4 5">
    <name type="scientific">Sporormia fimetaria CBS 119925</name>
    <dbReference type="NCBI Taxonomy" id="1340428"/>
    <lineage>
        <taxon>Eukaryota</taxon>
        <taxon>Fungi</taxon>
        <taxon>Dikarya</taxon>
        <taxon>Ascomycota</taxon>
        <taxon>Pezizomycotina</taxon>
        <taxon>Dothideomycetes</taxon>
        <taxon>Pleosporomycetidae</taxon>
        <taxon>Pleosporales</taxon>
        <taxon>Sporormiaceae</taxon>
        <taxon>Sporormia</taxon>
    </lineage>
</organism>
<evidence type="ECO:0000256" key="3">
    <source>
        <dbReference type="ARBA" id="ARBA00023136"/>
    </source>
</evidence>
<evidence type="ECO:0000256" key="1">
    <source>
        <dbReference type="ARBA" id="ARBA00022692"/>
    </source>
</evidence>